<feature type="domain" description="MROH2B-like N-terminal HEAT-repeats" evidence="3">
    <location>
        <begin position="23"/>
        <end position="169"/>
    </location>
</feature>
<keyword evidence="6" id="KW-1185">Reference proteome</keyword>
<protein>
    <submittedName>
        <fullName evidence="5">Uncharacterized protein</fullName>
    </submittedName>
</protein>
<dbReference type="EMBL" id="CABDUW010000384">
    <property type="protein sequence ID" value="VTJ67529.1"/>
    <property type="molecule type" value="Genomic_DNA"/>
</dbReference>
<sequence length="309" mass="35045">MSTALCQKVTDTIITYLKMLKPHGELEEMCTAVLMAVGSHFPGMIIVKLWDRPDLQSLPPRSLLVAVGKLNLYQGTITYIGATWNYILRLLRMAEEEEDMLVMCHVLSRLVVSARKHLDMGSKDGEERDITPETVSIKAYCTLRVLFNCWPLKNMKKVAEQALVIVGHLFFLMSPYKLKNQVNWLTQRLMTLMSARLKPFYISQCICQLLDALTLSGSGGVNLLSQIENVTDMLFKLVSEKITNTDPHSVQNHNVSLRAFSLLTKLYNDQMVSLIRKTMESKDPARVMSALQVFRDVFHVETEEEEGGS</sequence>
<dbReference type="Proteomes" id="UP000335636">
    <property type="component" value="Unassembled WGS sequence"/>
</dbReference>
<gene>
    <name evidence="4" type="ORF">GHT09_017696</name>
    <name evidence="5" type="ORF">MONAX_5E040199</name>
</gene>
<reference evidence="5 6" key="1">
    <citation type="submission" date="2019-04" db="EMBL/GenBank/DDBJ databases">
        <authorList>
            <person name="Alioto T."/>
            <person name="Alioto T."/>
        </authorList>
    </citation>
    <scope>NUCLEOTIDE SEQUENCE [LARGE SCALE GENOMIC DNA]</scope>
</reference>
<dbReference type="Proteomes" id="UP000662637">
    <property type="component" value="Unassembled WGS sequence"/>
</dbReference>
<reference evidence="4" key="2">
    <citation type="submission" date="2020-08" db="EMBL/GenBank/DDBJ databases">
        <authorList>
            <person name="Shumante A."/>
            <person name="Zimin A.V."/>
            <person name="Puiu D."/>
            <person name="Salzberg S.L."/>
        </authorList>
    </citation>
    <scope>NUCLEOTIDE SEQUENCE</scope>
    <source>
        <strain evidence="4">WC2-LM</strain>
        <tissue evidence="4">Liver</tissue>
    </source>
</reference>
<organism evidence="5 6">
    <name type="scientific">Marmota monax</name>
    <name type="common">Woodchuck</name>
    <dbReference type="NCBI Taxonomy" id="9995"/>
    <lineage>
        <taxon>Eukaryota</taxon>
        <taxon>Metazoa</taxon>
        <taxon>Chordata</taxon>
        <taxon>Craniata</taxon>
        <taxon>Vertebrata</taxon>
        <taxon>Euteleostomi</taxon>
        <taxon>Mammalia</taxon>
        <taxon>Eutheria</taxon>
        <taxon>Euarchontoglires</taxon>
        <taxon>Glires</taxon>
        <taxon>Rodentia</taxon>
        <taxon>Sciuromorpha</taxon>
        <taxon>Sciuridae</taxon>
        <taxon>Xerinae</taxon>
        <taxon>Marmotini</taxon>
        <taxon>Marmota</taxon>
    </lineage>
</organism>
<dbReference type="SUPFAM" id="SSF48371">
    <property type="entry name" value="ARM repeat"/>
    <property type="match status" value="1"/>
</dbReference>
<evidence type="ECO:0000259" key="2">
    <source>
        <dbReference type="Pfam" id="PF23210"/>
    </source>
</evidence>
<feature type="domain" description="MROH2B-like HEAT-repeats" evidence="2">
    <location>
        <begin position="177"/>
        <end position="301"/>
    </location>
</feature>
<evidence type="ECO:0000313" key="6">
    <source>
        <dbReference type="Proteomes" id="UP000335636"/>
    </source>
</evidence>
<dbReference type="InterPro" id="IPR016024">
    <property type="entry name" value="ARM-type_fold"/>
</dbReference>
<dbReference type="Pfam" id="PF23210">
    <property type="entry name" value="HEAT_Maestro_2"/>
    <property type="match status" value="1"/>
</dbReference>
<dbReference type="EMBL" id="WJEC01006859">
    <property type="protein sequence ID" value="KAF7471061.1"/>
    <property type="molecule type" value="Genomic_DNA"/>
</dbReference>
<dbReference type="Pfam" id="PF23221">
    <property type="entry name" value="HEAT_MROH2B_1st"/>
    <property type="match status" value="1"/>
</dbReference>
<accession>A0A5E4BF64</accession>
<dbReference type="AlphaFoldDB" id="A0A5E4BF64"/>
<evidence type="ECO:0000256" key="1">
    <source>
        <dbReference type="ARBA" id="ARBA00022737"/>
    </source>
</evidence>
<dbReference type="InterPro" id="IPR056282">
    <property type="entry name" value="MROH2B-like_N_HEAT"/>
</dbReference>
<dbReference type="InterPro" id="IPR055408">
    <property type="entry name" value="HEAT_MROH2B-like"/>
</dbReference>
<proteinExistence type="predicted"/>
<name>A0A5E4BF64_MARMO</name>
<keyword evidence="1" id="KW-0677">Repeat</keyword>
<evidence type="ECO:0000313" key="4">
    <source>
        <dbReference type="EMBL" id="KAF7471061.1"/>
    </source>
</evidence>
<evidence type="ECO:0000259" key="3">
    <source>
        <dbReference type="Pfam" id="PF23221"/>
    </source>
</evidence>
<evidence type="ECO:0000313" key="5">
    <source>
        <dbReference type="EMBL" id="VTJ67529.1"/>
    </source>
</evidence>